<proteinExistence type="predicted"/>
<feature type="non-terminal residue" evidence="2">
    <location>
        <position position="1"/>
    </location>
</feature>
<feature type="non-terminal residue" evidence="2">
    <location>
        <position position="68"/>
    </location>
</feature>
<name>A0A061QSE5_9CHLO</name>
<reference evidence="2" key="1">
    <citation type="submission" date="2014-05" db="EMBL/GenBank/DDBJ databases">
        <title>The transcriptome of the halophilic microalga Tetraselmis sp. GSL018 isolated from the Great Salt Lake, Utah.</title>
        <authorList>
            <person name="Jinkerson R.E."/>
            <person name="D'Adamo S."/>
            <person name="Posewitz M.C."/>
        </authorList>
    </citation>
    <scope>NUCLEOTIDE SEQUENCE</scope>
    <source>
        <strain evidence="2">GSL018</strain>
    </source>
</reference>
<feature type="chain" id="PRO_5001605427" description="Secreted protein" evidence="1">
    <location>
        <begin position="17"/>
        <end position="68"/>
    </location>
</feature>
<sequence length="68" mass="7455">VFLLRLLAALLHLSRACISSNYLSLRTSPFPHHFQPRVILPAHAACLPVLSDLLSLIPQKAAASQLSR</sequence>
<protein>
    <recommendedName>
        <fullName evidence="3">Secreted protein</fullName>
    </recommendedName>
</protein>
<feature type="signal peptide" evidence="1">
    <location>
        <begin position="1"/>
        <end position="16"/>
    </location>
</feature>
<evidence type="ECO:0008006" key="3">
    <source>
        <dbReference type="Google" id="ProtNLM"/>
    </source>
</evidence>
<dbReference type="AlphaFoldDB" id="A0A061QSE5"/>
<gene>
    <name evidence="2" type="ORF">TSPGSL018_26729</name>
</gene>
<evidence type="ECO:0000313" key="2">
    <source>
        <dbReference type="EMBL" id="JAC61261.1"/>
    </source>
</evidence>
<accession>A0A061QSE5</accession>
<dbReference type="EMBL" id="GBEZ01025878">
    <property type="protein sequence ID" value="JAC61261.1"/>
    <property type="molecule type" value="Transcribed_RNA"/>
</dbReference>
<organism evidence="2">
    <name type="scientific">Tetraselmis sp. GSL018</name>
    <dbReference type="NCBI Taxonomy" id="582737"/>
    <lineage>
        <taxon>Eukaryota</taxon>
        <taxon>Viridiplantae</taxon>
        <taxon>Chlorophyta</taxon>
        <taxon>core chlorophytes</taxon>
        <taxon>Chlorodendrophyceae</taxon>
        <taxon>Chlorodendrales</taxon>
        <taxon>Chlorodendraceae</taxon>
        <taxon>Tetraselmis</taxon>
    </lineage>
</organism>
<keyword evidence="1" id="KW-0732">Signal</keyword>
<evidence type="ECO:0000256" key="1">
    <source>
        <dbReference type="SAM" id="SignalP"/>
    </source>
</evidence>